<dbReference type="SUPFAM" id="SSF50249">
    <property type="entry name" value="Nucleic acid-binding proteins"/>
    <property type="match status" value="1"/>
</dbReference>
<organism evidence="2 3">
    <name type="scientific">Platanthera zijinensis</name>
    <dbReference type="NCBI Taxonomy" id="2320716"/>
    <lineage>
        <taxon>Eukaryota</taxon>
        <taxon>Viridiplantae</taxon>
        <taxon>Streptophyta</taxon>
        <taxon>Embryophyta</taxon>
        <taxon>Tracheophyta</taxon>
        <taxon>Spermatophyta</taxon>
        <taxon>Magnoliopsida</taxon>
        <taxon>Liliopsida</taxon>
        <taxon>Asparagales</taxon>
        <taxon>Orchidaceae</taxon>
        <taxon>Orchidoideae</taxon>
        <taxon>Orchideae</taxon>
        <taxon>Orchidinae</taxon>
        <taxon>Platanthera</taxon>
    </lineage>
</organism>
<evidence type="ECO:0000313" key="2">
    <source>
        <dbReference type="EMBL" id="KAK8952530.1"/>
    </source>
</evidence>
<dbReference type="PANTHER" id="PTHR13356">
    <property type="entry name" value="OB FOLD NUCLEIC ACID BINDING PROTEIN-RELATED"/>
    <property type="match status" value="1"/>
</dbReference>
<evidence type="ECO:0008006" key="4">
    <source>
        <dbReference type="Google" id="ProtNLM"/>
    </source>
</evidence>
<gene>
    <name evidence="2" type="ORF">KSP39_PZI003824</name>
</gene>
<evidence type="ECO:0000256" key="1">
    <source>
        <dbReference type="ARBA" id="ARBA00023125"/>
    </source>
</evidence>
<dbReference type="GO" id="GO:0010212">
    <property type="term" value="P:response to ionizing radiation"/>
    <property type="evidence" value="ECO:0007669"/>
    <property type="project" value="TreeGrafter"/>
</dbReference>
<dbReference type="PANTHER" id="PTHR13356:SF0">
    <property type="entry name" value="SOSS COMPLEX SUBUNIT B HOMOLOG"/>
    <property type="match status" value="1"/>
</dbReference>
<name>A0AAP0BXQ8_9ASPA</name>
<dbReference type="GO" id="GO:0005694">
    <property type="term" value="C:chromosome"/>
    <property type="evidence" value="ECO:0007669"/>
    <property type="project" value="UniProtKB-ARBA"/>
</dbReference>
<dbReference type="FunFam" id="2.40.50.140:FF:000072">
    <property type="entry name" value="SOSS complex subunit B2"/>
    <property type="match status" value="1"/>
</dbReference>
<reference evidence="2 3" key="1">
    <citation type="journal article" date="2022" name="Nat. Plants">
        <title>Genomes of leafy and leafless Platanthera orchids illuminate the evolution of mycoheterotrophy.</title>
        <authorList>
            <person name="Li M.H."/>
            <person name="Liu K.W."/>
            <person name="Li Z."/>
            <person name="Lu H.C."/>
            <person name="Ye Q.L."/>
            <person name="Zhang D."/>
            <person name="Wang J.Y."/>
            <person name="Li Y.F."/>
            <person name="Zhong Z.M."/>
            <person name="Liu X."/>
            <person name="Yu X."/>
            <person name="Liu D.K."/>
            <person name="Tu X.D."/>
            <person name="Liu B."/>
            <person name="Hao Y."/>
            <person name="Liao X.Y."/>
            <person name="Jiang Y.T."/>
            <person name="Sun W.H."/>
            <person name="Chen J."/>
            <person name="Chen Y.Q."/>
            <person name="Ai Y."/>
            <person name="Zhai J.W."/>
            <person name="Wu S.S."/>
            <person name="Zhou Z."/>
            <person name="Hsiao Y.Y."/>
            <person name="Wu W.L."/>
            <person name="Chen Y.Y."/>
            <person name="Lin Y.F."/>
            <person name="Hsu J.L."/>
            <person name="Li C.Y."/>
            <person name="Wang Z.W."/>
            <person name="Zhao X."/>
            <person name="Zhong W.Y."/>
            <person name="Ma X.K."/>
            <person name="Ma L."/>
            <person name="Huang J."/>
            <person name="Chen G.Z."/>
            <person name="Huang M.Z."/>
            <person name="Huang L."/>
            <person name="Peng D.H."/>
            <person name="Luo Y.B."/>
            <person name="Zou S.Q."/>
            <person name="Chen S.P."/>
            <person name="Lan S."/>
            <person name="Tsai W.C."/>
            <person name="Van de Peer Y."/>
            <person name="Liu Z.J."/>
        </authorList>
    </citation>
    <scope>NUCLEOTIDE SEQUENCE [LARGE SCALE GENOMIC DNA]</scope>
    <source>
        <strain evidence="2">Lor287</strain>
    </source>
</reference>
<dbReference type="Gene3D" id="2.40.50.140">
    <property type="entry name" value="Nucleic acid-binding proteins"/>
    <property type="match status" value="1"/>
</dbReference>
<dbReference type="InterPro" id="IPR012340">
    <property type="entry name" value="NA-bd_OB-fold"/>
</dbReference>
<evidence type="ECO:0000313" key="3">
    <source>
        <dbReference type="Proteomes" id="UP001418222"/>
    </source>
</evidence>
<dbReference type="EMBL" id="JBBWWQ010000003">
    <property type="protein sequence ID" value="KAK8952530.1"/>
    <property type="molecule type" value="Genomic_DNA"/>
</dbReference>
<dbReference type="GO" id="GO:0070876">
    <property type="term" value="C:SOSS complex"/>
    <property type="evidence" value="ECO:0007669"/>
    <property type="project" value="TreeGrafter"/>
</dbReference>
<protein>
    <recommendedName>
        <fullName evidence="4">SOSS complex subunit B homolog</fullName>
    </recommendedName>
</protein>
<dbReference type="GO" id="GO:0000724">
    <property type="term" value="P:double-strand break repair via homologous recombination"/>
    <property type="evidence" value="ECO:0007669"/>
    <property type="project" value="TreeGrafter"/>
</dbReference>
<proteinExistence type="predicted"/>
<sequence length="140" mass="15531">MPMVSLKDIVPAATNTINTQFILLDKGNVGQDGMETTCLSLAADETASVHFQLWGDECRAFEPGDIIRLTSGIFSYHKNCLVLRAGRKGKAEKVGEFGMLFVETPNMSEIKWARDPTNPRKFVQEAVLSSHSKIFPPLPY</sequence>
<dbReference type="InterPro" id="IPR051231">
    <property type="entry name" value="SOSS-B"/>
</dbReference>
<dbReference type="GO" id="GO:0003677">
    <property type="term" value="F:DNA binding"/>
    <property type="evidence" value="ECO:0007669"/>
    <property type="project" value="UniProtKB-KW"/>
</dbReference>
<comment type="caution">
    <text evidence="2">The sequence shown here is derived from an EMBL/GenBank/DDBJ whole genome shotgun (WGS) entry which is preliminary data.</text>
</comment>
<keyword evidence="3" id="KW-1185">Reference proteome</keyword>
<dbReference type="Proteomes" id="UP001418222">
    <property type="component" value="Unassembled WGS sequence"/>
</dbReference>
<keyword evidence="1" id="KW-0238">DNA-binding</keyword>
<accession>A0AAP0BXQ8</accession>
<dbReference type="GO" id="GO:0044818">
    <property type="term" value="P:mitotic G2/M transition checkpoint"/>
    <property type="evidence" value="ECO:0007669"/>
    <property type="project" value="TreeGrafter"/>
</dbReference>
<dbReference type="AlphaFoldDB" id="A0AAP0BXQ8"/>